<evidence type="ECO:0008006" key="3">
    <source>
        <dbReference type="Google" id="ProtNLM"/>
    </source>
</evidence>
<dbReference type="EMBL" id="JAEMHM010000009">
    <property type="protein sequence ID" value="MBJ6725416.1"/>
    <property type="molecule type" value="Genomic_DNA"/>
</dbReference>
<protein>
    <recommendedName>
        <fullName evidence="3">Lipoprotein</fullName>
    </recommendedName>
</protein>
<evidence type="ECO:0000313" key="1">
    <source>
        <dbReference type="EMBL" id="MBJ6725416.1"/>
    </source>
</evidence>
<evidence type="ECO:0000313" key="2">
    <source>
        <dbReference type="Proteomes" id="UP000636888"/>
    </source>
</evidence>
<dbReference type="Proteomes" id="UP000636888">
    <property type="component" value="Unassembled WGS sequence"/>
</dbReference>
<name>A0A8J7LYQ9_9BACT</name>
<dbReference type="InterPro" id="IPR047676">
    <property type="entry name" value="FxLYD_dom"/>
</dbReference>
<sequence>MRIQTLLLLLFLGGCAVGPNPNDVALGNLPQHYRHFDAELAWGVRDTPSGAVVDGVIKNVRYAYLTNIEVYVALLDQQGKEASRSVGYVVPVQLPMDQSASFSVKLKRAAPPGSRLRFTYVYYFNEGGDTETPDQRWQESFESVVPPR</sequence>
<keyword evidence="2" id="KW-1185">Reference proteome</keyword>
<accession>A0A8J7LYQ9</accession>
<dbReference type="RefSeq" id="WP_199384311.1">
    <property type="nucleotide sequence ID" value="NZ_JAEMHM010000009.1"/>
</dbReference>
<dbReference type="NCBIfam" id="NF038353">
    <property type="entry name" value="FxLYD_dom"/>
    <property type="match status" value="1"/>
</dbReference>
<proteinExistence type="predicted"/>
<dbReference type="PROSITE" id="PS51257">
    <property type="entry name" value="PROKAR_LIPOPROTEIN"/>
    <property type="match status" value="1"/>
</dbReference>
<dbReference type="AlphaFoldDB" id="A0A8J7LYQ9"/>
<gene>
    <name evidence="1" type="ORF">JFN93_11910</name>
</gene>
<comment type="caution">
    <text evidence="1">The sequence shown here is derived from an EMBL/GenBank/DDBJ whole genome shotgun (WGS) entry which is preliminary data.</text>
</comment>
<reference evidence="1" key="1">
    <citation type="submission" date="2020-12" db="EMBL/GenBank/DDBJ databases">
        <title>Geomonas sp. Red875, isolated from river sediment.</title>
        <authorList>
            <person name="Xu Z."/>
            <person name="Zhang Z."/>
            <person name="Masuda Y."/>
            <person name="Itoh H."/>
            <person name="Senoo K."/>
        </authorList>
    </citation>
    <scope>NUCLEOTIDE SEQUENCE</scope>
    <source>
        <strain evidence="1">Red875</strain>
    </source>
</reference>
<organism evidence="1 2">
    <name type="scientific">Geomesophilobacter sediminis</name>
    <dbReference type="NCBI Taxonomy" id="2798584"/>
    <lineage>
        <taxon>Bacteria</taxon>
        <taxon>Pseudomonadati</taxon>
        <taxon>Thermodesulfobacteriota</taxon>
        <taxon>Desulfuromonadia</taxon>
        <taxon>Geobacterales</taxon>
        <taxon>Geobacteraceae</taxon>
        <taxon>Geomesophilobacter</taxon>
    </lineage>
</organism>